<accession>A0A9X9ME38</accession>
<feature type="compositionally biased region" description="Polar residues" evidence="1">
    <location>
        <begin position="20"/>
        <end position="30"/>
    </location>
</feature>
<sequence>GGGDRQGQKRGRSQGRWSQVGSQAPTSRQPVLTHGGKLGKPGSNEERPSPCWDLITSVNMAKHFAGLSLSVCNRQHTRGQVFSTKAGPRSPQFSKRSPLALLWREGVLLGAPFGGCRNFCKLGPQRGDSSANEPNERVQSDSCMWSFLSDTHQPHLMGGGQGHTSPRGHHPTETYFLAAELKTEQVK</sequence>
<evidence type="ECO:0000256" key="1">
    <source>
        <dbReference type="SAM" id="MobiDB-lite"/>
    </source>
</evidence>
<proteinExistence type="predicted"/>
<evidence type="ECO:0000313" key="2">
    <source>
        <dbReference type="EMBL" id="VCX43362.1"/>
    </source>
</evidence>
<protein>
    <submittedName>
        <fullName evidence="2">Uncharacterized protein</fullName>
    </submittedName>
</protein>
<evidence type="ECO:0000313" key="3">
    <source>
        <dbReference type="Proteomes" id="UP000269945"/>
    </source>
</evidence>
<keyword evidence="3" id="KW-1185">Reference proteome</keyword>
<feature type="non-terminal residue" evidence="2">
    <location>
        <position position="187"/>
    </location>
</feature>
<dbReference type="EMBL" id="CYRY02047367">
    <property type="protein sequence ID" value="VCX43362.1"/>
    <property type="molecule type" value="Genomic_DNA"/>
</dbReference>
<name>A0A9X9ME38_GULGU</name>
<feature type="region of interest" description="Disordered" evidence="1">
    <location>
        <begin position="1"/>
        <end position="49"/>
    </location>
</feature>
<gene>
    <name evidence="2" type="ORF">BN2614_LOCUS3</name>
</gene>
<reference evidence="2 3" key="1">
    <citation type="submission" date="2018-10" db="EMBL/GenBank/DDBJ databases">
        <authorList>
            <person name="Ekblom R."/>
            <person name="Jareborg N."/>
        </authorList>
    </citation>
    <scope>NUCLEOTIDE SEQUENCE [LARGE SCALE GENOMIC DNA]</scope>
    <source>
        <tissue evidence="2">Muscle</tissue>
    </source>
</reference>
<dbReference type="Proteomes" id="UP000269945">
    <property type="component" value="Unassembled WGS sequence"/>
</dbReference>
<dbReference type="AlphaFoldDB" id="A0A9X9ME38"/>
<organism evidence="2 3">
    <name type="scientific">Gulo gulo</name>
    <name type="common">Wolverine</name>
    <name type="synonym">Gluton</name>
    <dbReference type="NCBI Taxonomy" id="48420"/>
    <lineage>
        <taxon>Eukaryota</taxon>
        <taxon>Metazoa</taxon>
        <taxon>Chordata</taxon>
        <taxon>Craniata</taxon>
        <taxon>Vertebrata</taxon>
        <taxon>Euteleostomi</taxon>
        <taxon>Mammalia</taxon>
        <taxon>Eutheria</taxon>
        <taxon>Laurasiatheria</taxon>
        <taxon>Carnivora</taxon>
        <taxon>Caniformia</taxon>
        <taxon>Musteloidea</taxon>
        <taxon>Mustelidae</taxon>
        <taxon>Guloninae</taxon>
        <taxon>Gulo</taxon>
    </lineage>
</organism>
<comment type="caution">
    <text evidence="2">The sequence shown here is derived from an EMBL/GenBank/DDBJ whole genome shotgun (WGS) entry which is preliminary data.</text>
</comment>